<gene>
    <name evidence="1" type="ORF">HMPREF9195_00778</name>
</gene>
<dbReference type="Pfam" id="PF10117">
    <property type="entry name" value="McrBC"/>
    <property type="match status" value="1"/>
</dbReference>
<comment type="caution">
    <text evidence="1">The sequence shown here is derived from an EMBL/GenBank/DDBJ whole genome shotgun (WGS) entry which is preliminary data.</text>
</comment>
<dbReference type="Proteomes" id="UP000014634">
    <property type="component" value="Unassembled WGS sequence"/>
</dbReference>
<dbReference type="PANTHER" id="PTHR38733">
    <property type="entry name" value="PROTEIN MCRC"/>
    <property type="match status" value="1"/>
</dbReference>
<evidence type="ECO:0000313" key="2">
    <source>
        <dbReference type="Proteomes" id="UP000014634"/>
    </source>
</evidence>
<dbReference type="RefSeq" id="WP_016522748.1">
    <property type="nucleotide sequence ID" value="NZ_KE332517.1"/>
</dbReference>
<dbReference type="AlphaFoldDB" id="A0AA87NSQ7"/>
<evidence type="ECO:0000313" key="1">
    <source>
        <dbReference type="EMBL" id="EPF29270.1"/>
    </source>
</evidence>
<reference evidence="1 2" key="1">
    <citation type="submission" date="2013-04" db="EMBL/GenBank/DDBJ databases">
        <title>The Genome Sequence of Treponema medium ATCC 700293.</title>
        <authorList>
            <consortium name="The Broad Institute Genomics Platform"/>
            <person name="Earl A."/>
            <person name="Ward D."/>
            <person name="Feldgarden M."/>
            <person name="Gevers D."/>
            <person name="Leonetti C."/>
            <person name="Blanton J.M."/>
            <person name="Dewhirst F.E."/>
            <person name="Izard J."/>
            <person name="Walker B."/>
            <person name="Young S."/>
            <person name="Zeng Q."/>
            <person name="Gargeya S."/>
            <person name="Fitzgerald M."/>
            <person name="Haas B."/>
            <person name="Abouelleil A."/>
            <person name="Allen A.W."/>
            <person name="Alvarado L."/>
            <person name="Arachchi H.M."/>
            <person name="Berlin A.M."/>
            <person name="Chapman S.B."/>
            <person name="Gainer-Dewar J."/>
            <person name="Goldberg J."/>
            <person name="Griggs A."/>
            <person name="Gujja S."/>
            <person name="Hansen M."/>
            <person name="Howarth C."/>
            <person name="Imamovic A."/>
            <person name="Ireland A."/>
            <person name="Larimer J."/>
            <person name="McCowan C."/>
            <person name="Murphy C."/>
            <person name="Pearson M."/>
            <person name="Poon T.W."/>
            <person name="Priest M."/>
            <person name="Roberts A."/>
            <person name="Saif S."/>
            <person name="Shea T."/>
            <person name="Sisk P."/>
            <person name="Sykes S."/>
            <person name="Wortman J."/>
            <person name="Nusbaum C."/>
            <person name="Birren B."/>
        </authorList>
    </citation>
    <scope>NUCLEOTIDE SEQUENCE [LARGE SCALE GENOMIC DNA]</scope>
    <source>
        <strain evidence="1 2">ATCC 700293</strain>
    </source>
</reference>
<accession>A0AA87NSQ7</accession>
<organism evidence="1 2">
    <name type="scientific">Treponema medium ATCC 700293</name>
    <dbReference type="NCBI Taxonomy" id="1125700"/>
    <lineage>
        <taxon>Bacteria</taxon>
        <taxon>Pseudomonadati</taxon>
        <taxon>Spirochaetota</taxon>
        <taxon>Spirochaetia</taxon>
        <taxon>Spirochaetales</taxon>
        <taxon>Treponemataceae</taxon>
        <taxon>Treponema</taxon>
    </lineage>
</organism>
<sequence>MRTTDNNGGKLITELFDEQDKTDINDLAYIANRTLAVLQEENPDLLIFPHSLGHYHDDIESSSVFDMGEETITTHNIMGFVGRNTSRITITSRFAKNDQHDYFLHYMLQKVLSIYLLNFDQTRDKENIWNFLLYLFPYYLKKAYSQGLYKAYKRQPYNDINLKGALDIQQHIHSNIPFTGKIAYIMRERSVDNPVTQLIRHTIEVIKNNPRANSILTRDSETLDIVRHIIFTTQHSYNKHARQKIISLNMRYIAHPYYTEYTMLQKICLKILRHENITFGNKKDKIYGLVFDGAWLWEEYLNTILHEIFIHPENKTRKHRCYLFEHNGSPFQAIYPDFISKNKPKIVGDAKYIPLDNQKEYSAESQKAVSIYYKTISYMYRFNAMKGIILFPTKTEKNFYEDYTIIDTNGILKKIGLAIPQSAHTFADFIKIMHQNEQDLLKNLLLWRQE</sequence>
<evidence type="ECO:0008006" key="3">
    <source>
        <dbReference type="Google" id="ProtNLM"/>
    </source>
</evidence>
<dbReference type="PANTHER" id="PTHR38733:SF1">
    <property type="entry name" value="TYPE IV METHYL-DIRECTED RESTRICTION ENZYME ECOKMCRBC"/>
    <property type="match status" value="1"/>
</dbReference>
<protein>
    <recommendedName>
        <fullName evidence="3">5-methylcytosine-specific restriction enzyme subunit McrC</fullName>
    </recommendedName>
</protein>
<dbReference type="InterPro" id="IPR019292">
    <property type="entry name" value="McrC"/>
</dbReference>
<dbReference type="EMBL" id="ATFE01000005">
    <property type="protein sequence ID" value="EPF29270.1"/>
    <property type="molecule type" value="Genomic_DNA"/>
</dbReference>
<name>A0AA87NSQ7_TREMD</name>
<proteinExistence type="predicted"/>